<evidence type="ECO:0000256" key="1">
    <source>
        <dbReference type="SAM" id="Phobius"/>
    </source>
</evidence>
<proteinExistence type="predicted"/>
<dbReference type="EMBL" id="WJNG01000010">
    <property type="protein sequence ID" value="MRH43546.1"/>
    <property type="molecule type" value="Genomic_DNA"/>
</dbReference>
<keyword evidence="1" id="KW-0472">Membrane</keyword>
<keyword evidence="1" id="KW-0812">Transmembrane</keyword>
<comment type="caution">
    <text evidence="2">The sequence shown here is derived from an EMBL/GenBank/DDBJ whole genome shotgun (WGS) entry which is preliminary data.</text>
</comment>
<sequence length="53" mass="6572">MHRVFKYFIWLIVISTIFYFGGLYELELINYADEYYDARLFLIYSGLFSDMFY</sequence>
<dbReference type="RefSeq" id="WP_153737176.1">
    <property type="nucleotide sequence ID" value="NZ_WJNG01000010.1"/>
</dbReference>
<gene>
    <name evidence="2" type="ORF">GH741_12735</name>
</gene>
<evidence type="ECO:0000313" key="3">
    <source>
        <dbReference type="Proteomes" id="UP000799092"/>
    </source>
</evidence>
<protein>
    <submittedName>
        <fullName evidence="2">Uncharacterized protein</fullName>
    </submittedName>
</protein>
<keyword evidence="1" id="KW-1133">Transmembrane helix</keyword>
<evidence type="ECO:0000313" key="2">
    <source>
        <dbReference type="EMBL" id="MRH43546.1"/>
    </source>
</evidence>
<reference evidence="2" key="1">
    <citation type="submission" date="2019-11" db="EMBL/GenBank/DDBJ databases">
        <authorList>
            <person name="Li J."/>
        </authorList>
    </citation>
    <scope>NUCLEOTIDE SEQUENCE</scope>
    <source>
        <strain evidence="2">B6B</strain>
    </source>
</reference>
<feature type="transmembrane region" description="Helical" evidence="1">
    <location>
        <begin position="7"/>
        <end position="24"/>
    </location>
</feature>
<accession>A0A6A8DG71</accession>
<dbReference type="AlphaFoldDB" id="A0A6A8DG71"/>
<organism evidence="2 3">
    <name type="scientific">Aquibacillus halophilus</name>
    <dbReference type="NCBI Taxonomy" id="930132"/>
    <lineage>
        <taxon>Bacteria</taxon>
        <taxon>Bacillati</taxon>
        <taxon>Bacillota</taxon>
        <taxon>Bacilli</taxon>
        <taxon>Bacillales</taxon>
        <taxon>Bacillaceae</taxon>
        <taxon>Aquibacillus</taxon>
    </lineage>
</organism>
<keyword evidence="3" id="KW-1185">Reference proteome</keyword>
<dbReference type="Proteomes" id="UP000799092">
    <property type="component" value="Unassembled WGS sequence"/>
</dbReference>
<name>A0A6A8DG71_9BACI</name>